<accession>A0A022XN24</accession>
<name>A0A022XN24_TRISD</name>
<dbReference type="Proteomes" id="UP000023623">
    <property type="component" value="Unassembled WGS sequence"/>
</dbReference>
<keyword evidence="2" id="KW-1185">Reference proteome</keyword>
<sequence>MEMLFVYGGDDINQQGILLRSTLLLLEKPHGRSKNDTKIGPQFYVSSTPLPYLLELYGPHELQPGGRRAVTDGSRGT</sequence>
<evidence type="ECO:0000313" key="2">
    <source>
        <dbReference type="Proteomes" id="UP000023623"/>
    </source>
</evidence>
<evidence type="ECO:0000313" key="1">
    <source>
        <dbReference type="EMBL" id="EZF72115.1"/>
    </source>
</evidence>
<dbReference type="HOGENOM" id="CLU_2639879_0_0_1"/>
<gene>
    <name evidence="1" type="ORF">H105_05829</name>
</gene>
<protein>
    <submittedName>
        <fullName evidence="1">Uncharacterized protein</fullName>
    </submittedName>
</protein>
<dbReference type="AlphaFoldDB" id="A0A022XN24"/>
<organism evidence="1 2">
    <name type="scientific">Trichophyton soudanense CBS 452.61</name>
    <dbReference type="NCBI Taxonomy" id="1215331"/>
    <lineage>
        <taxon>Eukaryota</taxon>
        <taxon>Fungi</taxon>
        <taxon>Dikarya</taxon>
        <taxon>Ascomycota</taxon>
        <taxon>Pezizomycotina</taxon>
        <taxon>Eurotiomycetes</taxon>
        <taxon>Eurotiomycetidae</taxon>
        <taxon>Onygenales</taxon>
        <taxon>Arthrodermataceae</taxon>
        <taxon>Trichophyton</taxon>
    </lineage>
</organism>
<dbReference type="EMBL" id="KK208882">
    <property type="protein sequence ID" value="EZF72115.1"/>
    <property type="molecule type" value="Genomic_DNA"/>
</dbReference>
<reference evidence="1 2" key="1">
    <citation type="submission" date="2014-02" db="EMBL/GenBank/DDBJ databases">
        <title>The Genome Sequence of Trichophyton rubrum (morphotype soudanense) CBS 452.61.</title>
        <authorList>
            <consortium name="The Broad Institute Genomics Platform"/>
            <person name="Cuomo C.A."/>
            <person name="White T.C."/>
            <person name="Graser Y."/>
            <person name="Martinez-Rossi N."/>
            <person name="Heitman J."/>
            <person name="Young S.K."/>
            <person name="Zeng Q."/>
            <person name="Gargeya S."/>
            <person name="Abouelleil A."/>
            <person name="Alvarado L."/>
            <person name="Chapman S.B."/>
            <person name="Gainer-Dewar J."/>
            <person name="Goldberg J."/>
            <person name="Griggs A."/>
            <person name="Gujja S."/>
            <person name="Hansen M."/>
            <person name="Howarth C."/>
            <person name="Imamovic A."/>
            <person name="Larimer J."/>
            <person name="Martinez D."/>
            <person name="Murphy C."/>
            <person name="Pearson M.D."/>
            <person name="Persinoti G."/>
            <person name="Poon T."/>
            <person name="Priest M."/>
            <person name="Roberts A.D."/>
            <person name="Saif S."/>
            <person name="Shea T.D."/>
            <person name="Sykes S.N."/>
            <person name="Wortman J."/>
            <person name="Nusbaum C."/>
            <person name="Birren B."/>
        </authorList>
    </citation>
    <scope>NUCLEOTIDE SEQUENCE [LARGE SCALE GENOMIC DNA]</scope>
    <source>
        <strain evidence="1 2">CBS 452.61</strain>
    </source>
</reference>
<proteinExistence type="predicted"/>